<reference evidence="1 2" key="1">
    <citation type="submission" date="2020-11" db="EMBL/GenBank/DDBJ databases">
        <authorList>
            <person name="Wallbank WR R."/>
            <person name="Pardo Diaz C."/>
            <person name="Kozak K."/>
            <person name="Martin S."/>
            <person name="Jiggins C."/>
            <person name="Moest M."/>
            <person name="Warren A I."/>
            <person name="Generalovic N T."/>
            <person name="Byers J.R.P. K."/>
            <person name="Montejo-Kovacevich G."/>
            <person name="Yen C E."/>
        </authorList>
    </citation>
    <scope>NUCLEOTIDE SEQUENCE [LARGE SCALE GENOMIC DNA]</scope>
</reference>
<evidence type="ECO:0000313" key="2">
    <source>
        <dbReference type="Proteomes" id="UP000594454"/>
    </source>
</evidence>
<keyword evidence="2" id="KW-1185">Reference proteome</keyword>
<organism evidence="1 2">
    <name type="scientific">Hermetia illucens</name>
    <name type="common">Black soldier fly</name>
    <dbReference type="NCBI Taxonomy" id="343691"/>
    <lineage>
        <taxon>Eukaryota</taxon>
        <taxon>Metazoa</taxon>
        <taxon>Ecdysozoa</taxon>
        <taxon>Arthropoda</taxon>
        <taxon>Hexapoda</taxon>
        <taxon>Insecta</taxon>
        <taxon>Pterygota</taxon>
        <taxon>Neoptera</taxon>
        <taxon>Endopterygota</taxon>
        <taxon>Diptera</taxon>
        <taxon>Brachycera</taxon>
        <taxon>Stratiomyomorpha</taxon>
        <taxon>Stratiomyidae</taxon>
        <taxon>Hermetiinae</taxon>
        <taxon>Hermetia</taxon>
    </lineage>
</organism>
<accession>A0A7R8YYD5</accession>
<dbReference type="OrthoDB" id="7912094at2759"/>
<evidence type="ECO:0000313" key="1">
    <source>
        <dbReference type="EMBL" id="CAD7090369.1"/>
    </source>
</evidence>
<dbReference type="AlphaFoldDB" id="A0A7R8YYD5"/>
<protein>
    <submittedName>
        <fullName evidence="1">Uncharacterized protein</fullName>
    </submittedName>
</protein>
<gene>
    <name evidence="1" type="ORF">HERILL_LOCUS12855</name>
</gene>
<dbReference type="Proteomes" id="UP000594454">
    <property type="component" value="Chromosome 5"/>
</dbReference>
<dbReference type="EMBL" id="LR899013">
    <property type="protein sequence ID" value="CAD7090369.1"/>
    <property type="molecule type" value="Genomic_DNA"/>
</dbReference>
<name>A0A7R8YYD5_HERIL</name>
<dbReference type="InParanoid" id="A0A7R8YYD5"/>
<sequence length="229" mass="26016">MLTINLFMPLFFGNSSNLLPIFNITYQFKDLTVFSTSDRKFQETAEYILSNTGQHEHTATMGFTRNSSVILRQPLASPFLLLVVLPADIFETVNIVEDMIERFQNIKIVFVLVEVMGEESDLVTIEFILTNSYLAYLPSGVRTSTENLQGHKRSRKAYLHVIFTLNGAYGIGLPEEEKVLIKFYQRNLEGPVFFDPTLEFPVPISGMPFEQLEENAKFGNGTLKIQNEG</sequence>
<proteinExistence type="predicted"/>